<dbReference type="KEGG" id="sind:105176695"/>
<proteinExistence type="predicted"/>
<keyword evidence="1" id="KW-1185">Reference proteome</keyword>
<evidence type="ECO:0000313" key="1">
    <source>
        <dbReference type="Proteomes" id="UP000504604"/>
    </source>
</evidence>
<sequence>MIFCRLTSSCSKIDSMFLPRCRLADLKDFKLAKLCAQIFQNLDRLINVPVVSGSKASNTHFRNVEIEYTHILLHLFSHRPMLGSRSFWSSQAPSASLPRLRLLQEKPRYSTAQGLGYKLPSTNDSNQMQNECPKMVRKHYVLVDSLFKMFMLVCSDVA</sequence>
<dbReference type="Proteomes" id="UP000504604">
    <property type="component" value="Linkage group LG14"/>
</dbReference>
<dbReference type="RefSeq" id="XP_011097888.1">
    <property type="nucleotide sequence ID" value="XM_011099586.2"/>
</dbReference>
<name>A0A6I9UD97_SESIN</name>
<dbReference type="AlphaFoldDB" id="A0A6I9UD97"/>
<dbReference type="InParanoid" id="A0A6I9UD97"/>
<evidence type="ECO:0000313" key="2">
    <source>
        <dbReference type="RefSeq" id="XP_011097888.1"/>
    </source>
</evidence>
<dbReference type="GeneID" id="105176695"/>
<accession>A0A6I9UD97</accession>
<gene>
    <name evidence="2" type="primary">LOC105176695</name>
</gene>
<reference evidence="2" key="1">
    <citation type="submission" date="2025-08" db="UniProtKB">
        <authorList>
            <consortium name="RefSeq"/>
        </authorList>
    </citation>
    <scope>IDENTIFICATION</scope>
</reference>
<organism evidence="1 2">
    <name type="scientific">Sesamum indicum</name>
    <name type="common">Oriental sesame</name>
    <name type="synonym">Sesamum orientale</name>
    <dbReference type="NCBI Taxonomy" id="4182"/>
    <lineage>
        <taxon>Eukaryota</taxon>
        <taxon>Viridiplantae</taxon>
        <taxon>Streptophyta</taxon>
        <taxon>Embryophyta</taxon>
        <taxon>Tracheophyta</taxon>
        <taxon>Spermatophyta</taxon>
        <taxon>Magnoliopsida</taxon>
        <taxon>eudicotyledons</taxon>
        <taxon>Gunneridae</taxon>
        <taxon>Pentapetalae</taxon>
        <taxon>asterids</taxon>
        <taxon>lamiids</taxon>
        <taxon>Lamiales</taxon>
        <taxon>Pedaliaceae</taxon>
        <taxon>Sesamum</taxon>
    </lineage>
</organism>
<protein>
    <submittedName>
        <fullName evidence="2">Uncharacterized protein LOC105176695 isoform X1</fullName>
    </submittedName>
</protein>